<evidence type="ECO:0000256" key="12">
    <source>
        <dbReference type="PIRNR" id="PIRNR006621"/>
    </source>
</evidence>
<dbReference type="Pfam" id="PF01207">
    <property type="entry name" value="Dus"/>
    <property type="match status" value="1"/>
</dbReference>
<keyword evidence="6 12" id="KW-0819">tRNA processing</keyword>
<dbReference type="InterPro" id="IPR035587">
    <property type="entry name" value="DUS-like_FMN-bd"/>
</dbReference>
<proteinExistence type="inferred from homology"/>
<keyword evidence="8" id="KW-0694">RNA-binding</keyword>
<organism evidence="14 15">
    <name type="scientific">Jiella mangrovi</name>
    <dbReference type="NCBI Taxonomy" id="2821407"/>
    <lineage>
        <taxon>Bacteria</taxon>
        <taxon>Pseudomonadati</taxon>
        <taxon>Pseudomonadota</taxon>
        <taxon>Alphaproteobacteria</taxon>
        <taxon>Hyphomicrobiales</taxon>
        <taxon>Aurantimonadaceae</taxon>
        <taxon>Jiella</taxon>
    </lineage>
</organism>
<dbReference type="NCBIfam" id="TIGR00737">
    <property type="entry name" value="nifR3_yhdG"/>
    <property type="match status" value="1"/>
</dbReference>
<dbReference type="InterPro" id="IPR018517">
    <property type="entry name" value="tRNA_hU_synthase_CS"/>
</dbReference>
<dbReference type="InterPro" id="IPR004652">
    <property type="entry name" value="DusB-like"/>
</dbReference>
<evidence type="ECO:0000256" key="7">
    <source>
        <dbReference type="ARBA" id="ARBA00022857"/>
    </source>
</evidence>
<name>A0ABS4BEL2_9HYPH</name>
<gene>
    <name evidence="14" type="primary">dusB</name>
    <name evidence="14" type="ORF">J6595_06310</name>
</gene>
<dbReference type="SUPFAM" id="SSF51395">
    <property type="entry name" value="FMN-linked oxidoreductases"/>
    <property type="match status" value="1"/>
</dbReference>
<dbReference type="InterPro" id="IPR013785">
    <property type="entry name" value="Aldolase_TIM"/>
</dbReference>
<dbReference type="PANTHER" id="PTHR45846:SF1">
    <property type="entry name" value="TRNA-DIHYDROURIDINE(47) SYNTHASE [NAD(P)(+)]-LIKE"/>
    <property type="match status" value="1"/>
</dbReference>
<comment type="cofactor">
    <cofactor evidence="1 12">
        <name>FMN</name>
        <dbReference type="ChEBI" id="CHEBI:58210"/>
    </cofactor>
</comment>
<dbReference type="Gene3D" id="3.20.20.70">
    <property type="entry name" value="Aldolase class I"/>
    <property type="match status" value="1"/>
</dbReference>
<keyword evidence="9 12" id="KW-0560">Oxidoreductase</keyword>
<dbReference type="EMBL" id="JAGJCF010000003">
    <property type="protein sequence ID" value="MBP0615188.1"/>
    <property type="molecule type" value="Genomic_DNA"/>
</dbReference>
<evidence type="ECO:0000256" key="1">
    <source>
        <dbReference type="ARBA" id="ARBA00001917"/>
    </source>
</evidence>
<dbReference type="PIRSF" id="PIRSF006621">
    <property type="entry name" value="Dus"/>
    <property type="match status" value="1"/>
</dbReference>
<dbReference type="RefSeq" id="WP_209593604.1">
    <property type="nucleotide sequence ID" value="NZ_JAGJCF010000003.1"/>
</dbReference>
<evidence type="ECO:0000259" key="13">
    <source>
        <dbReference type="Pfam" id="PF01207"/>
    </source>
</evidence>
<evidence type="ECO:0000313" key="15">
    <source>
        <dbReference type="Proteomes" id="UP000678276"/>
    </source>
</evidence>
<dbReference type="CDD" id="cd02801">
    <property type="entry name" value="DUS_like_FMN"/>
    <property type="match status" value="1"/>
</dbReference>
<evidence type="ECO:0000256" key="2">
    <source>
        <dbReference type="ARBA" id="ARBA00002790"/>
    </source>
</evidence>
<reference evidence="14 15" key="1">
    <citation type="submission" date="2021-04" db="EMBL/GenBank/DDBJ databases">
        <title>Whole genome sequence of Jiella sp. KSK16Y-1.</title>
        <authorList>
            <person name="Tuo L."/>
        </authorList>
    </citation>
    <scope>NUCLEOTIDE SEQUENCE [LARGE SCALE GENOMIC DNA]</scope>
    <source>
        <strain evidence="14 15">KSK16Y-1</strain>
    </source>
</reference>
<dbReference type="GO" id="GO:0016491">
    <property type="term" value="F:oxidoreductase activity"/>
    <property type="evidence" value="ECO:0007669"/>
    <property type="project" value="UniProtKB-KW"/>
</dbReference>
<feature type="domain" description="DUS-like FMN-binding" evidence="13">
    <location>
        <begin position="23"/>
        <end position="298"/>
    </location>
</feature>
<protein>
    <recommendedName>
        <fullName evidence="12">tRNA-dihydrouridine synthase</fullName>
        <ecNumber evidence="12">1.3.1.-</ecNumber>
    </recommendedName>
</protein>
<dbReference type="PROSITE" id="PS01136">
    <property type="entry name" value="UPF0034"/>
    <property type="match status" value="1"/>
</dbReference>
<keyword evidence="4 12" id="KW-0285">Flavoprotein</keyword>
<keyword evidence="15" id="KW-1185">Reference proteome</keyword>
<evidence type="ECO:0000256" key="9">
    <source>
        <dbReference type="ARBA" id="ARBA00023002"/>
    </source>
</evidence>
<dbReference type="Proteomes" id="UP000678276">
    <property type="component" value="Unassembled WGS sequence"/>
</dbReference>
<dbReference type="PANTHER" id="PTHR45846">
    <property type="entry name" value="TRNA-DIHYDROURIDINE(47) SYNTHASE [NAD(P)(+)]-LIKE"/>
    <property type="match status" value="1"/>
</dbReference>
<comment type="similarity">
    <text evidence="12">Belongs to the dus family.</text>
</comment>
<comment type="caution">
    <text evidence="14">The sequence shown here is derived from an EMBL/GenBank/DDBJ whole genome shotgun (WGS) entry which is preliminary data.</text>
</comment>
<keyword evidence="7" id="KW-0521">NADP</keyword>
<keyword evidence="3" id="KW-0820">tRNA-binding</keyword>
<comment type="catalytic activity">
    <reaction evidence="11">
        <text>a 5,6-dihydrouridine in tRNA + NAD(+) = a uridine in tRNA + NADH + H(+)</text>
        <dbReference type="Rhea" id="RHEA:54452"/>
        <dbReference type="Rhea" id="RHEA-COMP:13339"/>
        <dbReference type="Rhea" id="RHEA-COMP:13887"/>
        <dbReference type="ChEBI" id="CHEBI:15378"/>
        <dbReference type="ChEBI" id="CHEBI:57540"/>
        <dbReference type="ChEBI" id="CHEBI:57945"/>
        <dbReference type="ChEBI" id="CHEBI:65315"/>
        <dbReference type="ChEBI" id="CHEBI:74443"/>
    </reaction>
</comment>
<comment type="catalytic activity">
    <reaction evidence="10">
        <text>a 5,6-dihydrouridine in tRNA + NADP(+) = a uridine in tRNA + NADPH + H(+)</text>
        <dbReference type="Rhea" id="RHEA:23624"/>
        <dbReference type="Rhea" id="RHEA-COMP:13339"/>
        <dbReference type="Rhea" id="RHEA-COMP:13887"/>
        <dbReference type="ChEBI" id="CHEBI:15378"/>
        <dbReference type="ChEBI" id="CHEBI:57783"/>
        <dbReference type="ChEBI" id="CHEBI:58349"/>
        <dbReference type="ChEBI" id="CHEBI:65315"/>
        <dbReference type="ChEBI" id="CHEBI:74443"/>
    </reaction>
</comment>
<sequence>MRRIKDVSRPLAVGELTLANRVLLAPMSGVSDVPLRRLARRFGAGLVVSEMVASGEYLKGVGETSLRALRDAPGIHAVQLAGREPAVMGEAAARLAGAGADLIDINFGCPAKKVVGGLSGSALMREPELALAIVEAVVAGAGDVPVTVKMRLGWDRSTMNAPWLASRAEDAGVRMITVHGRTRMEFYDGVADWRAIAAVRRQVRLPLVANGDLSSDDRLQEMLRSSGADAVMVGRGCYGRPWLPGLMARAIGLSDLARIDLSDFVVEHYEAMLSHYGSATGIRHSRKHLGWYLDRFAATGAPVPSCERKAVMTATNQDDVRRRLVRLFAGTTLADVELAATEVKAEAA</sequence>
<evidence type="ECO:0000256" key="6">
    <source>
        <dbReference type="ARBA" id="ARBA00022694"/>
    </source>
</evidence>
<accession>A0ABS4BEL2</accession>
<dbReference type="InterPro" id="IPR001269">
    <property type="entry name" value="DUS_fam"/>
</dbReference>
<dbReference type="InterPro" id="IPR024036">
    <property type="entry name" value="tRNA-dHydroUridine_Synthase_C"/>
</dbReference>
<evidence type="ECO:0000313" key="14">
    <source>
        <dbReference type="EMBL" id="MBP0615188.1"/>
    </source>
</evidence>
<comment type="function">
    <text evidence="2 12">Catalyzes the synthesis of 5,6-dihydrouridine (D), a modified base found in the D-loop of most tRNAs, via the reduction of the C5-C6 double bond in target uridines.</text>
</comment>
<evidence type="ECO:0000256" key="8">
    <source>
        <dbReference type="ARBA" id="ARBA00022884"/>
    </source>
</evidence>
<evidence type="ECO:0000256" key="10">
    <source>
        <dbReference type="ARBA" id="ARBA00048205"/>
    </source>
</evidence>
<evidence type="ECO:0000256" key="4">
    <source>
        <dbReference type="ARBA" id="ARBA00022630"/>
    </source>
</evidence>
<dbReference type="EC" id="1.3.1.-" evidence="12"/>
<evidence type="ECO:0000256" key="5">
    <source>
        <dbReference type="ARBA" id="ARBA00022643"/>
    </source>
</evidence>
<dbReference type="Gene3D" id="1.10.1200.80">
    <property type="entry name" value="Putative flavin oxidoreducatase, domain 2"/>
    <property type="match status" value="1"/>
</dbReference>
<keyword evidence="5 12" id="KW-0288">FMN</keyword>
<evidence type="ECO:0000256" key="3">
    <source>
        <dbReference type="ARBA" id="ARBA00022555"/>
    </source>
</evidence>
<evidence type="ECO:0000256" key="11">
    <source>
        <dbReference type="ARBA" id="ARBA00048802"/>
    </source>
</evidence>